<proteinExistence type="predicted"/>
<dbReference type="EMBL" id="DVAB01000001">
    <property type="protein sequence ID" value="HIJ99915.1"/>
    <property type="molecule type" value="Genomic_DNA"/>
</dbReference>
<feature type="coiled-coil region" evidence="1">
    <location>
        <begin position="202"/>
        <end position="229"/>
    </location>
</feature>
<protein>
    <submittedName>
        <fullName evidence="3">Uncharacterized protein</fullName>
    </submittedName>
</protein>
<organism evidence="3 4">
    <name type="scientific">Candidatus Naiadarchaeum limnaeum</name>
    <dbReference type="NCBI Taxonomy" id="2756139"/>
    <lineage>
        <taxon>Archaea</taxon>
        <taxon>Candidatus Undinarchaeota</taxon>
        <taxon>Candidatus Undinarchaeia</taxon>
        <taxon>Candidatus Naiadarchaeales</taxon>
        <taxon>Candidatus Naiadarchaeaceae</taxon>
        <taxon>Candidatus Naiadarchaeum</taxon>
    </lineage>
</organism>
<evidence type="ECO:0000313" key="3">
    <source>
        <dbReference type="EMBL" id="HIJ99915.1"/>
    </source>
</evidence>
<gene>
    <name evidence="3" type="ORF">H1016_00040</name>
</gene>
<feature type="compositionally biased region" description="Basic and acidic residues" evidence="2">
    <location>
        <begin position="47"/>
        <end position="69"/>
    </location>
</feature>
<accession>A0A832XHV8</accession>
<evidence type="ECO:0000256" key="1">
    <source>
        <dbReference type="SAM" id="Coils"/>
    </source>
</evidence>
<name>A0A832XHV8_9ARCH</name>
<feature type="compositionally biased region" description="Acidic residues" evidence="2">
    <location>
        <begin position="100"/>
        <end position="113"/>
    </location>
</feature>
<dbReference type="Proteomes" id="UP000646946">
    <property type="component" value="Unassembled WGS sequence"/>
</dbReference>
<sequence length="310" mass="34247">MKAKNLLAIALFALILVSATAITAYAARGGNPGPNSVSGNLVAGGRGSEKAMEKSSEKAQEKLERAGERVERAQERLAGLKERINEKLEEKRQERLAAAEENESNETENETEDNVTKIAPGRLISQVQQARREVWQETKEILREAGYHGRVNEFQRLFNQFTKSMKDEIRAKIASGNNTDLSAEVVREIAKRELTKLREEVLAKLNITAENVTDEIENATNETNETVNTSTLTLISAQLAGASPEFRGKLFIALQDATPEEKAEIIAQLNEFASSVGGEVKELRIKEGNAGKIRDQLKKRGHNIREILAG</sequence>
<dbReference type="AlphaFoldDB" id="A0A832XHV8"/>
<keyword evidence="1" id="KW-0175">Coiled coil</keyword>
<evidence type="ECO:0000313" key="4">
    <source>
        <dbReference type="Proteomes" id="UP000646946"/>
    </source>
</evidence>
<feature type="region of interest" description="Disordered" evidence="2">
    <location>
        <begin position="92"/>
        <end position="114"/>
    </location>
</feature>
<reference evidence="3 4" key="1">
    <citation type="journal article" name="Nat. Commun.">
        <title>Undinarchaeota illuminate DPANN phylogeny and the impact of gene transfer on archaeal evolution.</title>
        <authorList>
            <person name="Dombrowski N."/>
            <person name="Williams T.A."/>
            <person name="Sun J."/>
            <person name="Woodcroft B.J."/>
            <person name="Lee J.H."/>
            <person name="Minh B.Q."/>
            <person name="Rinke C."/>
            <person name="Spang A."/>
        </authorList>
    </citation>
    <scope>NUCLEOTIDE SEQUENCE [LARGE SCALE GENOMIC DNA]</scope>
    <source>
        <strain evidence="3">MAG_bin1129</strain>
    </source>
</reference>
<evidence type="ECO:0000256" key="2">
    <source>
        <dbReference type="SAM" id="MobiDB-lite"/>
    </source>
</evidence>
<feature type="region of interest" description="Disordered" evidence="2">
    <location>
        <begin position="27"/>
        <end position="69"/>
    </location>
</feature>
<comment type="caution">
    <text evidence="3">The sequence shown here is derived from an EMBL/GenBank/DDBJ whole genome shotgun (WGS) entry which is preliminary data.</text>
</comment>
<keyword evidence="4" id="KW-1185">Reference proteome</keyword>